<evidence type="ECO:0000256" key="4">
    <source>
        <dbReference type="ARBA" id="ARBA00022475"/>
    </source>
</evidence>
<keyword evidence="18" id="KW-1185">Reference proteome</keyword>
<dbReference type="Pfam" id="PF02518">
    <property type="entry name" value="HATPase_c"/>
    <property type="match status" value="1"/>
</dbReference>
<keyword evidence="4" id="KW-1003">Cell membrane</keyword>
<dbReference type="InterPro" id="IPR036890">
    <property type="entry name" value="HATPase_C_sf"/>
</dbReference>
<evidence type="ECO:0000256" key="5">
    <source>
        <dbReference type="ARBA" id="ARBA00022553"/>
    </source>
</evidence>
<sequence>MRNFTTLNGKGWTYTNWPFALKLSIIFCLLVTVVVSLLGIHSYVLYRKSMQEQIEEFVPRMLSQVNNNLDAYVEEMLSVYRTILTPPYNQFLQGFFDNLEQGGNDRDILHTFKLNQSMVGIVLYTKSGSAFVRSAEGASWIDAAYENEPWFKELEAQENDPSILGIVKQHFIGSESENFTIAQPVYDPEGKMAGVMMLLCSLDTVRKVVQQADFGKGALLDIVDRQNKVVYSSTSGKSGMVWQPLEGLFPDGMNADSGSQLVSFGKQEYLISYNRSANSGWKVVSTIPLANLSERTTSVLSRSVIWTIAGIALAAIVASFVTYGMTNRLRTLSMQLRKLDLSTAPSKDSNEQRDEIGHLSIAFRDMTSRIHTLDQEVLESKLLRQEAEIRALQSQMNPHFLYNVLETIRMTLVREQPDKAENALVALGRIVRYQASHLADLVPASQELTFISHLISIEKLRFGNRLQVDFDVQPECLDCVMPSFLIQPLVENAIKHGISDYDFSIQILVRMRIEEQGMVIHVIDEGKGMSSERLEQVFDAMRVGAASENRIGLTNVYQRIKLIYGELGELHVDSAEGSGTIVTLRFPIPKPTQGVEPIG</sequence>
<dbReference type="PANTHER" id="PTHR34220">
    <property type="entry name" value="SENSOR HISTIDINE KINASE YPDA"/>
    <property type="match status" value="1"/>
</dbReference>
<name>A0ABS4IWC1_9BACL</name>
<organism evidence="17 18">
    <name type="scientific">Paenibacillus eucommiae</name>
    <dbReference type="NCBI Taxonomy" id="1355755"/>
    <lineage>
        <taxon>Bacteria</taxon>
        <taxon>Bacillati</taxon>
        <taxon>Bacillota</taxon>
        <taxon>Bacilli</taxon>
        <taxon>Bacillales</taxon>
        <taxon>Paenibacillaceae</taxon>
        <taxon>Paenibacillus</taxon>
    </lineage>
</organism>
<keyword evidence="7 14" id="KW-0812">Transmembrane</keyword>
<dbReference type="Gene3D" id="3.30.450.20">
    <property type="entry name" value="PAS domain"/>
    <property type="match status" value="1"/>
</dbReference>
<evidence type="ECO:0000259" key="16">
    <source>
        <dbReference type="PROSITE" id="PS50885"/>
    </source>
</evidence>
<dbReference type="Pfam" id="PF02743">
    <property type="entry name" value="dCache_1"/>
    <property type="match status" value="1"/>
</dbReference>
<comment type="caution">
    <text evidence="17">The sequence shown here is derived from an EMBL/GenBank/DDBJ whole genome shotgun (WGS) entry which is preliminary data.</text>
</comment>
<evidence type="ECO:0000259" key="15">
    <source>
        <dbReference type="PROSITE" id="PS50109"/>
    </source>
</evidence>
<evidence type="ECO:0000256" key="8">
    <source>
        <dbReference type="ARBA" id="ARBA00022741"/>
    </source>
</evidence>
<accession>A0ABS4IWC1</accession>
<evidence type="ECO:0000256" key="3">
    <source>
        <dbReference type="ARBA" id="ARBA00012438"/>
    </source>
</evidence>
<comment type="catalytic activity">
    <reaction evidence="1">
        <text>ATP + protein L-histidine = ADP + protein N-phospho-L-histidine.</text>
        <dbReference type="EC" id="2.7.13.3"/>
    </reaction>
</comment>
<dbReference type="PROSITE" id="PS50109">
    <property type="entry name" value="HIS_KIN"/>
    <property type="match status" value="1"/>
</dbReference>
<reference evidence="17 18" key="1">
    <citation type="submission" date="2021-03" db="EMBL/GenBank/DDBJ databases">
        <title>Genomic Encyclopedia of Type Strains, Phase IV (KMG-IV): sequencing the most valuable type-strain genomes for metagenomic binning, comparative biology and taxonomic classification.</title>
        <authorList>
            <person name="Goeker M."/>
        </authorList>
    </citation>
    <scope>NUCLEOTIDE SEQUENCE [LARGE SCALE GENOMIC DNA]</scope>
    <source>
        <strain evidence="17 18">DSM 26048</strain>
    </source>
</reference>
<dbReference type="SUPFAM" id="SSF55874">
    <property type="entry name" value="ATPase domain of HSP90 chaperone/DNA topoisomerase II/histidine kinase"/>
    <property type="match status" value="1"/>
</dbReference>
<gene>
    <name evidence="17" type="ORF">J2Z66_003501</name>
</gene>
<protein>
    <recommendedName>
        <fullName evidence="3">histidine kinase</fullName>
        <ecNumber evidence="3">2.7.13.3</ecNumber>
    </recommendedName>
</protein>
<keyword evidence="11 14" id="KW-1133">Transmembrane helix</keyword>
<dbReference type="InterPro" id="IPR033479">
    <property type="entry name" value="dCache_1"/>
</dbReference>
<keyword evidence="9 17" id="KW-0418">Kinase</keyword>
<dbReference type="EC" id="2.7.13.3" evidence="3"/>
<keyword evidence="13 14" id="KW-0472">Membrane</keyword>
<dbReference type="SMART" id="SM00387">
    <property type="entry name" value="HATPase_c"/>
    <property type="match status" value="1"/>
</dbReference>
<evidence type="ECO:0000256" key="7">
    <source>
        <dbReference type="ARBA" id="ARBA00022692"/>
    </source>
</evidence>
<dbReference type="InterPro" id="IPR003660">
    <property type="entry name" value="HAMP_dom"/>
</dbReference>
<proteinExistence type="predicted"/>
<dbReference type="PROSITE" id="PS50885">
    <property type="entry name" value="HAMP"/>
    <property type="match status" value="1"/>
</dbReference>
<comment type="subcellular location">
    <subcellularLocation>
        <location evidence="2">Cell membrane</location>
        <topology evidence="2">Multi-pass membrane protein</topology>
    </subcellularLocation>
</comment>
<dbReference type="Gene3D" id="3.30.565.10">
    <property type="entry name" value="Histidine kinase-like ATPase, C-terminal domain"/>
    <property type="match status" value="1"/>
</dbReference>
<keyword evidence="8" id="KW-0547">Nucleotide-binding</keyword>
<evidence type="ECO:0000256" key="10">
    <source>
        <dbReference type="ARBA" id="ARBA00022840"/>
    </source>
</evidence>
<feature type="transmembrane region" description="Helical" evidence="14">
    <location>
        <begin position="304"/>
        <end position="325"/>
    </location>
</feature>
<evidence type="ECO:0000256" key="13">
    <source>
        <dbReference type="ARBA" id="ARBA00023136"/>
    </source>
</evidence>
<dbReference type="Gene3D" id="6.10.340.10">
    <property type="match status" value="1"/>
</dbReference>
<evidence type="ECO:0000313" key="17">
    <source>
        <dbReference type="EMBL" id="MBP1991893.1"/>
    </source>
</evidence>
<evidence type="ECO:0000256" key="2">
    <source>
        <dbReference type="ARBA" id="ARBA00004651"/>
    </source>
</evidence>
<keyword evidence="12" id="KW-0902">Two-component regulatory system</keyword>
<dbReference type="InterPro" id="IPR010559">
    <property type="entry name" value="Sig_transdc_His_kin_internal"/>
</dbReference>
<dbReference type="InterPro" id="IPR005467">
    <property type="entry name" value="His_kinase_dom"/>
</dbReference>
<evidence type="ECO:0000256" key="12">
    <source>
        <dbReference type="ARBA" id="ARBA00023012"/>
    </source>
</evidence>
<dbReference type="GO" id="GO:0004673">
    <property type="term" value="F:protein histidine kinase activity"/>
    <property type="evidence" value="ECO:0007669"/>
    <property type="project" value="UniProtKB-EC"/>
</dbReference>
<dbReference type="Proteomes" id="UP001519287">
    <property type="component" value="Unassembled WGS sequence"/>
</dbReference>
<dbReference type="InterPro" id="IPR003594">
    <property type="entry name" value="HATPase_dom"/>
</dbReference>
<keyword evidence="6 17" id="KW-0808">Transferase</keyword>
<evidence type="ECO:0000256" key="14">
    <source>
        <dbReference type="SAM" id="Phobius"/>
    </source>
</evidence>
<feature type="domain" description="HAMP" evidence="16">
    <location>
        <begin position="327"/>
        <end position="375"/>
    </location>
</feature>
<dbReference type="RefSeq" id="WP_209972622.1">
    <property type="nucleotide sequence ID" value="NZ_JAGGLB010000011.1"/>
</dbReference>
<dbReference type="Pfam" id="PF06580">
    <property type="entry name" value="His_kinase"/>
    <property type="match status" value="1"/>
</dbReference>
<dbReference type="InterPro" id="IPR050640">
    <property type="entry name" value="Bact_2-comp_sensor_kinase"/>
</dbReference>
<dbReference type="EMBL" id="JAGGLB010000011">
    <property type="protein sequence ID" value="MBP1991893.1"/>
    <property type="molecule type" value="Genomic_DNA"/>
</dbReference>
<evidence type="ECO:0000313" key="18">
    <source>
        <dbReference type="Proteomes" id="UP001519287"/>
    </source>
</evidence>
<feature type="domain" description="Histidine kinase" evidence="15">
    <location>
        <begin position="485"/>
        <end position="590"/>
    </location>
</feature>
<evidence type="ECO:0000256" key="1">
    <source>
        <dbReference type="ARBA" id="ARBA00000085"/>
    </source>
</evidence>
<dbReference type="PANTHER" id="PTHR34220:SF7">
    <property type="entry name" value="SENSOR HISTIDINE KINASE YPDA"/>
    <property type="match status" value="1"/>
</dbReference>
<feature type="transmembrane region" description="Helical" evidence="14">
    <location>
        <begin position="20"/>
        <end position="46"/>
    </location>
</feature>
<keyword evidence="5" id="KW-0597">Phosphoprotein</keyword>
<evidence type="ECO:0000256" key="9">
    <source>
        <dbReference type="ARBA" id="ARBA00022777"/>
    </source>
</evidence>
<evidence type="ECO:0000256" key="6">
    <source>
        <dbReference type="ARBA" id="ARBA00022679"/>
    </source>
</evidence>
<keyword evidence="10" id="KW-0067">ATP-binding</keyword>
<evidence type="ECO:0000256" key="11">
    <source>
        <dbReference type="ARBA" id="ARBA00022989"/>
    </source>
</evidence>